<evidence type="ECO:0000313" key="1">
    <source>
        <dbReference type="EMBL" id="RHI25514.1"/>
    </source>
</evidence>
<name>A0A414ZQN4_9FIRM</name>
<gene>
    <name evidence="1" type="ORF">DW172_02135</name>
</gene>
<dbReference type="Gene3D" id="3.40.50.300">
    <property type="entry name" value="P-loop containing nucleotide triphosphate hydrolases"/>
    <property type="match status" value="1"/>
</dbReference>
<comment type="caution">
    <text evidence="1">The sequence shown here is derived from an EMBL/GenBank/DDBJ whole genome shotgun (WGS) entry which is preliminary data.</text>
</comment>
<proteinExistence type="predicted"/>
<dbReference type="InterPro" id="IPR027417">
    <property type="entry name" value="P-loop_NTPase"/>
</dbReference>
<dbReference type="SUPFAM" id="SSF52540">
    <property type="entry name" value="P-loop containing nucleoside triphosphate hydrolases"/>
    <property type="match status" value="1"/>
</dbReference>
<dbReference type="EMBL" id="QRKN01000001">
    <property type="protein sequence ID" value="RHI25514.1"/>
    <property type="molecule type" value="Genomic_DNA"/>
</dbReference>
<keyword evidence="1" id="KW-0808">Transferase</keyword>
<dbReference type="InterPro" id="IPR003203">
    <property type="entry name" value="CobU/CobP"/>
</dbReference>
<keyword evidence="1" id="KW-0418">Kinase</keyword>
<dbReference type="GO" id="GO:0043752">
    <property type="term" value="F:adenosylcobinamide kinase activity"/>
    <property type="evidence" value="ECO:0007669"/>
    <property type="project" value="InterPro"/>
</dbReference>
<dbReference type="Pfam" id="PF02283">
    <property type="entry name" value="CobU"/>
    <property type="match status" value="1"/>
</dbReference>
<dbReference type="AlphaFoldDB" id="A0A414ZQN4"/>
<organism evidence="1 2">
    <name type="scientific">Agathobacter rectalis</name>
    <dbReference type="NCBI Taxonomy" id="39491"/>
    <lineage>
        <taxon>Bacteria</taxon>
        <taxon>Bacillati</taxon>
        <taxon>Bacillota</taxon>
        <taxon>Clostridia</taxon>
        <taxon>Lachnospirales</taxon>
        <taxon>Lachnospiraceae</taxon>
        <taxon>Agathobacter</taxon>
    </lineage>
</organism>
<protein>
    <submittedName>
        <fullName evidence="1">Adenosylcobinamide kinase</fullName>
    </submittedName>
</protein>
<dbReference type="UniPathway" id="UPA00148">
    <property type="reaction ID" value="UER00236"/>
</dbReference>
<accession>A0A414ZQN4</accession>
<dbReference type="GO" id="GO:0000166">
    <property type="term" value="F:nucleotide binding"/>
    <property type="evidence" value="ECO:0007669"/>
    <property type="project" value="InterPro"/>
</dbReference>
<dbReference type="Proteomes" id="UP000285865">
    <property type="component" value="Unassembled WGS sequence"/>
</dbReference>
<dbReference type="GO" id="GO:0009236">
    <property type="term" value="P:cobalamin biosynthetic process"/>
    <property type="evidence" value="ECO:0007669"/>
    <property type="project" value="UniProtKB-UniPathway"/>
</dbReference>
<sequence>MKLVIGGVAQGKLDYVLENMIEESEKYDVYDCFFLKDDACNDKASNMEWPWDFAVDDESILIIDKFHYFIRAVLEKNLPLQEYILKFMQFAEKNKDTIVIADEIGNGIVPLDAFEREYREQTGRAEILLAKKADEVVRVICGIGQKIK</sequence>
<reference evidence="1 2" key="1">
    <citation type="submission" date="2018-08" db="EMBL/GenBank/DDBJ databases">
        <title>A genome reference for cultivated species of the human gut microbiota.</title>
        <authorList>
            <person name="Zou Y."/>
            <person name="Xue W."/>
            <person name="Luo G."/>
        </authorList>
    </citation>
    <scope>NUCLEOTIDE SEQUENCE [LARGE SCALE GENOMIC DNA]</scope>
    <source>
        <strain evidence="1 2">AM16-11</strain>
    </source>
</reference>
<evidence type="ECO:0000313" key="2">
    <source>
        <dbReference type="Proteomes" id="UP000285865"/>
    </source>
</evidence>
<dbReference type="RefSeq" id="WP_118257062.1">
    <property type="nucleotide sequence ID" value="NZ_QRKN01000001.1"/>
</dbReference>